<dbReference type="OrthoDB" id="5424209at2759"/>
<protein>
    <recommendedName>
        <fullName evidence="3">Serine protease</fullName>
    </recommendedName>
</protein>
<dbReference type="Proteomes" id="UP000298327">
    <property type="component" value="Unassembled WGS sequence"/>
</dbReference>
<dbReference type="STRING" id="205917.A0A4Y9Z182"/>
<keyword evidence="2" id="KW-1185">Reference proteome</keyword>
<dbReference type="SUPFAM" id="SSF50494">
    <property type="entry name" value="Trypsin-like serine proteases"/>
    <property type="match status" value="1"/>
</dbReference>
<reference evidence="1 2" key="1">
    <citation type="submission" date="2019-02" db="EMBL/GenBank/DDBJ databases">
        <title>Genome sequencing of the rare red list fungi Dentipellis fragilis.</title>
        <authorList>
            <person name="Buettner E."/>
            <person name="Kellner H."/>
        </authorList>
    </citation>
    <scope>NUCLEOTIDE SEQUENCE [LARGE SCALE GENOMIC DNA]</scope>
    <source>
        <strain evidence="1 2">DSM 105465</strain>
    </source>
</reference>
<proteinExistence type="predicted"/>
<evidence type="ECO:0000313" key="1">
    <source>
        <dbReference type="EMBL" id="TFY68395.1"/>
    </source>
</evidence>
<comment type="caution">
    <text evidence="1">The sequence shown here is derived from an EMBL/GenBank/DDBJ whole genome shotgun (WGS) entry which is preliminary data.</text>
</comment>
<dbReference type="InterPro" id="IPR009003">
    <property type="entry name" value="Peptidase_S1_PA"/>
</dbReference>
<dbReference type="AlphaFoldDB" id="A0A4Y9Z182"/>
<name>A0A4Y9Z182_9AGAM</name>
<accession>A0A4Y9Z182</accession>
<sequence>MPLSPPSNEEAGLYYAGLPSRPRLVARSGIVPWSAPTGPEAYAVIRMLHPVGDHAVKEVWEDKLALKLHALLDSMEVKWTSTDVVRIGNADEPYRSAPVVLWIGVIPTSLSGADGVVVASKCKELLVAEYNITDVDVEIRQSIVARSAGPKLLRTDRRYFEPTPEARVPLTSTLGLPICAQSTPWAEGTGGFFITEGENSERLLLVTARHVVFPPEEDENKHFVRKNDSQRRCNVMLFGDTAFNNYLTYIKTQIRLEGFGVEYQEQRVERAEGSDDPRAKTVLKDAQRELKLARKAIEDFNALSQDISAHWTTPESRTLGHVVLSPPISFGVGSSSEGYTEDWAVVEIDASKIDASNFDGNAIDLGTRVGIGEFAGMMNFKYRRNHPFKYPIDHLIRLKGTIPDEEMRYPPILDRDEGPYTKVIKRSSTTGLSVGRANDVFSYARYYDDDNLRAETSKEWAILPFNSTPQGFSETGDSGAVVVDCHGRMGGLLTGGAGKTDRLDLTYATPVNFLFKRMEEFGIRAPNISPVLTA</sequence>
<dbReference type="EMBL" id="SEOQ01000163">
    <property type="protein sequence ID" value="TFY68395.1"/>
    <property type="molecule type" value="Genomic_DNA"/>
</dbReference>
<gene>
    <name evidence="1" type="ORF">EVG20_g3582</name>
</gene>
<organism evidence="1 2">
    <name type="scientific">Dentipellis fragilis</name>
    <dbReference type="NCBI Taxonomy" id="205917"/>
    <lineage>
        <taxon>Eukaryota</taxon>
        <taxon>Fungi</taxon>
        <taxon>Dikarya</taxon>
        <taxon>Basidiomycota</taxon>
        <taxon>Agaricomycotina</taxon>
        <taxon>Agaricomycetes</taxon>
        <taxon>Russulales</taxon>
        <taxon>Hericiaceae</taxon>
        <taxon>Dentipellis</taxon>
    </lineage>
</organism>
<evidence type="ECO:0008006" key="3">
    <source>
        <dbReference type="Google" id="ProtNLM"/>
    </source>
</evidence>
<evidence type="ECO:0000313" key="2">
    <source>
        <dbReference type="Proteomes" id="UP000298327"/>
    </source>
</evidence>